<dbReference type="AlphaFoldDB" id="A0AAD7XBV6"/>
<reference evidence="2" key="1">
    <citation type="submission" date="2022-11" db="EMBL/GenBank/DDBJ databases">
        <title>Genome Sequence of Cubamyces cubensis.</title>
        <authorList>
            <person name="Buettner E."/>
        </authorList>
    </citation>
    <scope>NUCLEOTIDE SEQUENCE</scope>
    <source>
        <strain evidence="2">MPL-01</strain>
    </source>
</reference>
<protein>
    <recommendedName>
        <fullName evidence="4">Secreted protein</fullName>
    </recommendedName>
</protein>
<keyword evidence="1" id="KW-0732">Signal</keyword>
<keyword evidence="3" id="KW-1185">Reference proteome</keyword>
<name>A0AAD7XBV6_9APHY</name>
<evidence type="ECO:0000313" key="2">
    <source>
        <dbReference type="EMBL" id="KAJ8481914.1"/>
    </source>
</evidence>
<accession>A0AAD7XBV6</accession>
<dbReference type="Proteomes" id="UP001215151">
    <property type="component" value="Unassembled WGS sequence"/>
</dbReference>
<proteinExistence type="predicted"/>
<evidence type="ECO:0000256" key="1">
    <source>
        <dbReference type="SAM" id="SignalP"/>
    </source>
</evidence>
<feature type="chain" id="PRO_5042135649" description="Secreted protein" evidence="1">
    <location>
        <begin position="28"/>
        <end position="101"/>
    </location>
</feature>
<evidence type="ECO:0008006" key="4">
    <source>
        <dbReference type="Google" id="ProtNLM"/>
    </source>
</evidence>
<evidence type="ECO:0000313" key="3">
    <source>
        <dbReference type="Proteomes" id="UP001215151"/>
    </source>
</evidence>
<sequence length="101" mass="11088">MLGRGGLLGNLRLLLFALLNGLLLQEAEDVVEDKVAVGLLGEEKRLHEFPPSFALVRHLTDDLNDDAAICRRLSVDRVNEDLAILEADGSDLVVNLLQEVD</sequence>
<dbReference type="EMBL" id="JAPEVG010000126">
    <property type="protein sequence ID" value="KAJ8481914.1"/>
    <property type="molecule type" value="Genomic_DNA"/>
</dbReference>
<comment type="caution">
    <text evidence="2">The sequence shown here is derived from an EMBL/GenBank/DDBJ whole genome shotgun (WGS) entry which is preliminary data.</text>
</comment>
<gene>
    <name evidence="2" type="ORF">ONZ51_g5680</name>
</gene>
<feature type="signal peptide" evidence="1">
    <location>
        <begin position="1"/>
        <end position="27"/>
    </location>
</feature>
<organism evidence="2 3">
    <name type="scientific">Trametes cubensis</name>
    <dbReference type="NCBI Taxonomy" id="1111947"/>
    <lineage>
        <taxon>Eukaryota</taxon>
        <taxon>Fungi</taxon>
        <taxon>Dikarya</taxon>
        <taxon>Basidiomycota</taxon>
        <taxon>Agaricomycotina</taxon>
        <taxon>Agaricomycetes</taxon>
        <taxon>Polyporales</taxon>
        <taxon>Polyporaceae</taxon>
        <taxon>Trametes</taxon>
    </lineage>
</organism>